<feature type="transmembrane region" description="Helical" evidence="1">
    <location>
        <begin position="162"/>
        <end position="181"/>
    </location>
</feature>
<feature type="transmembrane region" description="Helical" evidence="1">
    <location>
        <begin position="6"/>
        <end position="31"/>
    </location>
</feature>
<evidence type="ECO:0000313" key="2">
    <source>
        <dbReference type="EMBL" id="SMX39873.1"/>
    </source>
</evidence>
<keyword evidence="3" id="KW-1185">Reference proteome</keyword>
<dbReference type="PANTHER" id="PTHR30199">
    <property type="entry name" value="MFS FAMILY TRANSPORTER, PREDICTED SUBSTRATE BENZOATE"/>
    <property type="match status" value="1"/>
</dbReference>
<gene>
    <name evidence="2" type="primary">ydcO</name>
    <name evidence="2" type="ORF">PEV8663_01919</name>
</gene>
<evidence type="ECO:0000313" key="3">
    <source>
        <dbReference type="Proteomes" id="UP000220836"/>
    </source>
</evidence>
<dbReference type="Pfam" id="PF03594">
    <property type="entry name" value="BenE"/>
    <property type="match status" value="1"/>
</dbReference>
<feature type="transmembrane region" description="Helical" evidence="1">
    <location>
        <begin position="350"/>
        <end position="379"/>
    </location>
</feature>
<keyword evidence="1" id="KW-0812">Transmembrane</keyword>
<protein>
    <submittedName>
        <fullName evidence="2">Inner membrane protein YdcO</fullName>
    </submittedName>
</protein>
<name>A0A238KAL0_9RHOB</name>
<dbReference type="OrthoDB" id="9792424at2"/>
<dbReference type="NCBIfam" id="TIGR00843">
    <property type="entry name" value="benE"/>
    <property type="match status" value="1"/>
</dbReference>
<dbReference type="GO" id="GO:0005886">
    <property type="term" value="C:plasma membrane"/>
    <property type="evidence" value="ECO:0007669"/>
    <property type="project" value="TreeGrafter"/>
</dbReference>
<feature type="transmembrane region" description="Helical" evidence="1">
    <location>
        <begin position="316"/>
        <end position="338"/>
    </location>
</feature>
<feature type="transmembrane region" description="Helical" evidence="1">
    <location>
        <begin position="193"/>
        <end position="224"/>
    </location>
</feature>
<feature type="transmembrane region" description="Helical" evidence="1">
    <location>
        <begin position="86"/>
        <end position="108"/>
    </location>
</feature>
<dbReference type="GO" id="GO:0042925">
    <property type="term" value="F:benzoate transmembrane transporter activity"/>
    <property type="evidence" value="ECO:0007669"/>
    <property type="project" value="InterPro"/>
</dbReference>
<feature type="transmembrane region" description="Helical" evidence="1">
    <location>
        <begin position="43"/>
        <end position="62"/>
    </location>
</feature>
<dbReference type="AlphaFoldDB" id="A0A238KAL0"/>
<evidence type="ECO:0000256" key="1">
    <source>
        <dbReference type="SAM" id="Phobius"/>
    </source>
</evidence>
<dbReference type="RefSeq" id="WP_097804397.1">
    <property type="nucleotide sequence ID" value="NZ_FXYH01000005.1"/>
</dbReference>
<reference evidence="2 3" key="1">
    <citation type="submission" date="2017-05" db="EMBL/GenBank/DDBJ databases">
        <authorList>
            <person name="Song R."/>
            <person name="Chenine A.L."/>
            <person name="Ruprecht R.M."/>
        </authorList>
    </citation>
    <scope>NUCLEOTIDE SEQUENCE [LARGE SCALE GENOMIC DNA]</scope>
    <source>
        <strain evidence="2 3">CECT 8663</strain>
    </source>
</reference>
<keyword evidence="1" id="KW-0472">Membrane</keyword>
<dbReference type="EMBL" id="FXYH01000005">
    <property type="protein sequence ID" value="SMX39873.1"/>
    <property type="molecule type" value="Genomic_DNA"/>
</dbReference>
<feature type="transmembrane region" description="Helical" evidence="1">
    <location>
        <begin position="244"/>
        <end position="274"/>
    </location>
</feature>
<sequence length="383" mass="39007">MPLNAQTFWTGLVVAVVGFFSSFPIFLQGVLAMQATPEQASSALMAGAVSMGLAGIVLSLWLKVPASVAWSTPGVAFLAVSAPDSAGFAGAVGAFVVAGVLCVIAGFWKPLARLAASIPAAITMAMLAGVLLSICFVPFRALGEAPQVALPIMLTWYVVGRFSRLFAVPAAVLATLVLVVVHNGGGLAAPDHVLTHPVLVVPVFSVSAVLGLGLPLFIVTMATQNIPGVSVLKANNYQPPTGKMFATVGLFSILSAPFGAVATCVAAITAAMCCDEHAHPDPAQRYMAAVWGGVFYCVFGVMAAVVTHIAGLAPPMAMACLAGVALFNVFAGSASAALKDEDTREAAALTFVATSSGVSILGLGGAVWGLLIGCVVHLIKRKM</sequence>
<feature type="transmembrane region" description="Helical" evidence="1">
    <location>
        <begin position="286"/>
        <end position="310"/>
    </location>
</feature>
<accession>A0A238KAL0</accession>
<dbReference type="Proteomes" id="UP000220836">
    <property type="component" value="Unassembled WGS sequence"/>
</dbReference>
<dbReference type="InterPro" id="IPR004711">
    <property type="entry name" value="Benzoate_Transporter"/>
</dbReference>
<organism evidence="2 3">
    <name type="scientific">Pelagimonas varians</name>
    <dbReference type="NCBI Taxonomy" id="696760"/>
    <lineage>
        <taxon>Bacteria</taxon>
        <taxon>Pseudomonadati</taxon>
        <taxon>Pseudomonadota</taxon>
        <taxon>Alphaproteobacteria</taxon>
        <taxon>Rhodobacterales</taxon>
        <taxon>Roseobacteraceae</taxon>
        <taxon>Pelagimonas</taxon>
    </lineage>
</organism>
<feature type="transmembrane region" description="Helical" evidence="1">
    <location>
        <begin position="120"/>
        <end position="142"/>
    </location>
</feature>
<proteinExistence type="predicted"/>
<dbReference type="PANTHER" id="PTHR30199:SF0">
    <property type="entry name" value="INNER MEMBRANE PROTEIN YDCO"/>
    <property type="match status" value="1"/>
</dbReference>
<keyword evidence="1" id="KW-1133">Transmembrane helix</keyword>